<dbReference type="Gene3D" id="3.40.50.720">
    <property type="entry name" value="NAD(P)-binding Rossmann-like Domain"/>
    <property type="match status" value="1"/>
</dbReference>
<proteinExistence type="inferred from homology"/>
<keyword evidence="2" id="KW-0521">NADP</keyword>
<dbReference type="Pfam" id="PF13561">
    <property type="entry name" value="adh_short_C2"/>
    <property type="match status" value="1"/>
</dbReference>
<dbReference type="PRINTS" id="PR00081">
    <property type="entry name" value="GDHRDH"/>
</dbReference>
<feature type="compositionally biased region" description="Low complexity" evidence="4">
    <location>
        <begin position="16"/>
        <end position="31"/>
    </location>
</feature>
<name>A0A4P7NF70_PYROR</name>
<organism evidence="5 6">
    <name type="scientific">Pyricularia oryzae</name>
    <name type="common">Rice blast fungus</name>
    <name type="synonym">Magnaporthe oryzae</name>
    <dbReference type="NCBI Taxonomy" id="318829"/>
    <lineage>
        <taxon>Eukaryota</taxon>
        <taxon>Fungi</taxon>
        <taxon>Dikarya</taxon>
        <taxon>Ascomycota</taxon>
        <taxon>Pezizomycotina</taxon>
        <taxon>Sordariomycetes</taxon>
        <taxon>Sordariomycetidae</taxon>
        <taxon>Magnaporthales</taxon>
        <taxon>Pyriculariaceae</taxon>
        <taxon>Pyricularia</taxon>
    </lineage>
</organism>
<protein>
    <submittedName>
        <fullName evidence="5">Uncharacterized protein</fullName>
    </submittedName>
</protein>
<dbReference type="InterPro" id="IPR020904">
    <property type="entry name" value="Sc_DH/Rdtase_CS"/>
</dbReference>
<dbReference type="Proteomes" id="UP000294847">
    <property type="component" value="Chromosome 4"/>
</dbReference>
<accession>A0A4P7NF70</accession>
<dbReference type="PROSITE" id="PS00061">
    <property type="entry name" value="ADH_SHORT"/>
    <property type="match status" value="1"/>
</dbReference>
<dbReference type="FunFam" id="3.40.50.720:FF:000245">
    <property type="entry name" value="Short chain dehydrogenase, putative"/>
    <property type="match status" value="1"/>
</dbReference>
<keyword evidence="3" id="KW-0560">Oxidoreductase</keyword>
<dbReference type="PRINTS" id="PR00080">
    <property type="entry name" value="SDRFAMILY"/>
</dbReference>
<dbReference type="SUPFAM" id="SSF51735">
    <property type="entry name" value="NAD(P)-binding Rossmann-fold domains"/>
    <property type="match status" value="1"/>
</dbReference>
<dbReference type="OMA" id="KDANTMF"/>
<dbReference type="GO" id="GO:0050664">
    <property type="term" value="F:oxidoreductase activity, acting on NAD(P)H, oxygen as acceptor"/>
    <property type="evidence" value="ECO:0007669"/>
    <property type="project" value="TreeGrafter"/>
</dbReference>
<evidence type="ECO:0000313" key="6">
    <source>
        <dbReference type="Proteomes" id="UP000294847"/>
    </source>
</evidence>
<comment type="similarity">
    <text evidence="1">Belongs to the short-chain dehydrogenases/reductases (SDR) family.</text>
</comment>
<evidence type="ECO:0000256" key="3">
    <source>
        <dbReference type="ARBA" id="ARBA00023002"/>
    </source>
</evidence>
<evidence type="ECO:0000256" key="4">
    <source>
        <dbReference type="SAM" id="MobiDB-lite"/>
    </source>
</evidence>
<dbReference type="PANTHER" id="PTHR43008">
    <property type="entry name" value="BENZIL REDUCTASE"/>
    <property type="match status" value="1"/>
</dbReference>
<dbReference type="SMR" id="A0A4P7NF70"/>
<evidence type="ECO:0000256" key="1">
    <source>
        <dbReference type="ARBA" id="ARBA00006484"/>
    </source>
</evidence>
<dbReference type="AlphaFoldDB" id="A0A4P7NF70"/>
<gene>
    <name evidence="5" type="ORF">PoMZ_07467</name>
</gene>
<feature type="region of interest" description="Disordered" evidence="4">
    <location>
        <begin position="16"/>
        <end position="45"/>
    </location>
</feature>
<sequence>MLSLSRTAPRLATRCRTTTTTRPLLATLATTQQPSKPRFSSSGATTSLPEFSLKDKVLVVSGGGRGLGLVQAEALLEAGAREVHAIDRLTSPGEDFARVADKFSAASGSGSALQYHRIDVRESEALNGAVEAIAERHGRIDGLVAAAGVQQATPALEYNQEDSDRMLGINVTGVFMTAQAVARQMVRLEQGGSIALIASMSGTIANRGLLCPVYNASKAAVIQLGRNLASEWGQLGIRVNTISPGYIVTAMTEDLFKEHPEFRTNWTKENMLGRLSTPEEYRGAAVFLLSDASSFMTGSDLRIDGGHAAW</sequence>
<dbReference type="InterPro" id="IPR002347">
    <property type="entry name" value="SDR_fam"/>
</dbReference>
<dbReference type="EMBL" id="CP034207">
    <property type="protein sequence ID" value="QBZ60525.1"/>
    <property type="molecule type" value="Genomic_DNA"/>
</dbReference>
<feature type="compositionally biased region" description="Polar residues" evidence="4">
    <location>
        <begin position="32"/>
        <end position="45"/>
    </location>
</feature>
<dbReference type="InterPro" id="IPR036291">
    <property type="entry name" value="NAD(P)-bd_dom_sf"/>
</dbReference>
<evidence type="ECO:0000256" key="2">
    <source>
        <dbReference type="ARBA" id="ARBA00022857"/>
    </source>
</evidence>
<dbReference type="PANTHER" id="PTHR43008:SF4">
    <property type="entry name" value="CHAIN DEHYDROGENASE, PUTATIVE (AFU_ORTHOLOGUE AFUA_4G08710)-RELATED"/>
    <property type="match status" value="1"/>
</dbReference>
<reference evidence="5 6" key="1">
    <citation type="journal article" date="2019" name="Mol. Biol. Evol.">
        <title>Blast fungal genomes show frequent chromosomal changes, gene gains and losses, and effector gene turnover.</title>
        <authorList>
            <person name="Gomez Luciano L.B."/>
            <person name="Jason Tsai I."/>
            <person name="Chuma I."/>
            <person name="Tosa Y."/>
            <person name="Chen Y.H."/>
            <person name="Li J.Y."/>
            <person name="Li M.Y."/>
            <person name="Jade Lu M.Y."/>
            <person name="Nakayashiki H."/>
            <person name="Li W.H."/>
        </authorList>
    </citation>
    <scope>NUCLEOTIDE SEQUENCE [LARGE SCALE GENOMIC DNA]</scope>
    <source>
        <strain evidence="5">MZ5-1-6</strain>
    </source>
</reference>
<evidence type="ECO:0000313" key="5">
    <source>
        <dbReference type="EMBL" id="QBZ60525.1"/>
    </source>
</evidence>
<dbReference type="GO" id="GO:0016616">
    <property type="term" value="F:oxidoreductase activity, acting on the CH-OH group of donors, NAD or NADP as acceptor"/>
    <property type="evidence" value="ECO:0007669"/>
    <property type="project" value="UniProtKB-ARBA"/>
</dbReference>